<dbReference type="GO" id="GO:0005737">
    <property type="term" value="C:cytoplasm"/>
    <property type="evidence" value="ECO:0007669"/>
    <property type="project" value="InterPro"/>
</dbReference>
<dbReference type="InterPro" id="IPR000819">
    <property type="entry name" value="Peptidase_M17_C"/>
</dbReference>
<dbReference type="GO" id="GO:0030145">
    <property type="term" value="F:manganese ion binding"/>
    <property type="evidence" value="ECO:0007669"/>
    <property type="project" value="InterPro"/>
</dbReference>
<comment type="function">
    <text evidence="12">Cytosolic metallopeptidase that catalyzes the removal of unsubstituted N-terminal hydrophobic amino acids from various peptides. The presence of Zn(2+) ions is essential for the peptidase activity, and the association with other cofactors can modulate the substrate spectificity of the enzyme. For instance, in the presence of Mn(2+), it displays a specific Cys-Gly hydrolyzing activity of Cys-Gly-S-conjugates. Involved in the metabolism of glutathione and in the degradation of glutathione S-conjugates, which may play a role in the control of the cell redox status.</text>
</comment>
<dbReference type="InterPro" id="IPR008283">
    <property type="entry name" value="Peptidase_M17_N"/>
</dbReference>
<dbReference type="PANTHER" id="PTHR11963:SF16">
    <property type="entry name" value="CYTOSOL AMINOPEPTIDASE"/>
    <property type="match status" value="1"/>
</dbReference>
<evidence type="ECO:0000256" key="3">
    <source>
        <dbReference type="ARBA" id="ARBA00022438"/>
    </source>
</evidence>
<accession>A0AAD8AHP4</accession>
<evidence type="ECO:0000256" key="4">
    <source>
        <dbReference type="ARBA" id="ARBA00022670"/>
    </source>
</evidence>
<dbReference type="EC" id="3.4.13.23" evidence="7"/>
<evidence type="ECO:0000256" key="8">
    <source>
        <dbReference type="ARBA" id="ARBA00029605"/>
    </source>
</evidence>
<dbReference type="AlphaFoldDB" id="A0AAD8AHP4"/>
<dbReference type="PRINTS" id="PR00481">
    <property type="entry name" value="LAMNOPPTDASE"/>
</dbReference>
<evidence type="ECO:0000256" key="10">
    <source>
        <dbReference type="ARBA" id="ARBA00030997"/>
    </source>
</evidence>
<dbReference type="Proteomes" id="UP001233999">
    <property type="component" value="Unassembled WGS sequence"/>
</dbReference>
<feature type="domain" description="Cytosol aminopeptidase" evidence="15">
    <location>
        <begin position="200"/>
        <end position="509"/>
    </location>
</feature>
<evidence type="ECO:0000256" key="5">
    <source>
        <dbReference type="ARBA" id="ARBA00022801"/>
    </source>
</evidence>
<reference evidence="17" key="2">
    <citation type="submission" date="2023-05" db="EMBL/GenBank/DDBJ databases">
        <authorList>
            <person name="Fouks B."/>
        </authorList>
    </citation>
    <scope>NUCLEOTIDE SEQUENCE</scope>
    <source>
        <strain evidence="17">Stay&amp;Tobe</strain>
        <tissue evidence="17">Testes</tissue>
    </source>
</reference>
<dbReference type="Gene3D" id="3.40.220.10">
    <property type="entry name" value="Leucine Aminopeptidase, subunit E, domain 1"/>
    <property type="match status" value="1"/>
</dbReference>
<protein>
    <recommendedName>
        <fullName evidence="2">Cytosol aminopeptidase</fullName>
        <ecNumber evidence="7">3.4.13.23</ecNumber>
    </recommendedName>
    <alternativeName>
        <fullName evidence="10">Cysteinylglycine-S-conjugate dipeptidase</fullName>
    </alternativeName>
    <alternativeName>
        <fullName evidence="11">Leucine aminopeptidase 3</fullName>
    </alternativeName>
    <alternativeName>
        <fullName evidence="9">Proline aminopeptidase</fullName>
    </alternativeName>
    <alternativeName>
        <fullName evidence="8">Prolyl aminopeptidase</fullName>
    </alternativeName>
</protein>
<evidence type="ECO:0000259" key="15">
    <source>
        <dbReference type="Pfam" id="PF00883"/>
    </source>
</evidence>
<keyword evidence="5" id="KW-0378">Hydrolase</keyword>
<dbReference type="InterPro" id="IPR011356">
    <property type="entry name" value="Leucine_aapep/pepB"/>
</dbReference>
<comment type="caution">
    <text evidence="17">The sequence shown here is derived from an EMBL/GenBank/DDBJ whole genome shotgun (WGS) entry which is preliminary data.</text>
</comment>
<dbReference type="InterPro" id="IPR043472">
    <property type="entry name" value="Macro_dom-like"/>
</dbReference>
<gene>
    <name evidence="17" type="ORF">L9F63_010273</name>
</gene>
<dbReference type="SUPFAM" id="SSF53187">
    <property type="entry name" value="Zn-dependent exopeptidases"/>
    <property type="match status" value="1"/>
</dbReference>
<evidence type="ECO:0000256" key="12">
    <source>
        <dbReference type="ARBA" id="ARBA00045966"/>
    </source>
</evidence>
<comment type="catalytic activity">
    <reaction evidence="14">
        <text>L-cysteinylglycine + H2O = L-cysteine + glycine</text>
        <dbReference type="Rhea" id="RHEA:28783"/>
        <dbReference type="ChEBI" id="CHEBI:15377"/>
        <dbReference type="ChEBI" id="CHEBI:35235"/>
        <dbReference type="ChEBI" id="CHEBI:57305"/>
        <dbReference type="ChEBI" id="CHEBI:61694"/>
    </reaction>
    <physiologicalReaction direction="left-to-right" evidence="14">
        <dbReference type="Rhea" id="RHEA:28784"/>
    </physiologicalReaction>
</comment>
<name>A0AAD8AHP4_DIPPU</name>
<comment type="catalytic activity">
    <reaction evidence="6">
        <text>an S-substituted L-cysteinylglycine + H2O = an S-substituted L-cysteine + glycine</text>
        <dbReference type="Rhea" id="RHEA:60444"/>
        <dbReference type="ChEBI" id="CHEBI:15377"/>
        <dbReference type="ChEBI" id="CHEBI:57305"/>
        <dbReference type="ChEBI" id="CHEBI:58717"/>
        <dbReference type="ChEBI" id="CHEBI:143103"/>
        <dbReference type="EC" id="3.4.13.23"/>
    </reaction>
    <physiologicalReaction direction="left-to-right" evidence="6">
        <dbReference type="Rhea" id="RHEA:60445"/>
    </physiologicalReaction>
</comment>
<dbReference type="Gene3D" id="3.40.630.10">
    <property type="entry name" value="Zn peptidases"/>
    <property type="match status" value="1"/>
</dbReference>
<evidence type="ECO:0000256" key="6">
    <source>
        <dbReference type="ARBA" id="ARBA00023511"/>
    </source>
</evidence>
<comment type="catalytic activity">
    <reaction evidence="13">
        <text>S-benzyl-L-cysteinylglycine + H2O = S-benzyl-L-cysteine + glycine</text>
        <dbReference type="Rhea" id="RHEA:62568"/>
        <dbReference type="ChEBI" id="CHEBI:15377"/>
        <dbReference type="ChEBI" id="CHEBI:57305"/>
        <dbReference type="ChEBI" id="CHEBI:145802"/>
        <dbReference type="ChEBI" id="CHEBI:145803"/>
    </reaction>
    <physiologicalReaction direction="left-to-right" evidence="13">
        <dbReference type="Rhea" id="RHEA:62569"/>
    </physiologicalReaction>
</comment>
<reference evidence="17" key="1">
    <citation type="journal article" date="2023" name="IScience">
        <title>Live-bearing cockroach genome reveals convergent evolutionary mechanisms linked to viviparity in insects and beyond.</title>
        <authorList>
            <person name="Fouks B."/>
            <person name="Harrison M.C."/>
            <person name="Mikhailova A.A."/>
            <person name="Marchal E."/>
            <person name="English S."/>
            <person name="Carruthers M."/>
            <person name="Jennings E.C."/>
            <person name="Chiamaka E.L."/>
            <person name="Frigard R.A."/>
            <person name="Pippel M."/>
            <person name="Attardo G.M."/>
            <person name="Benoit J.B."/>
            <person name="Bornberg-Bauer E."/>
            <person name="Tobe S.S."/>
        </authorList>
    </citation>
    <scope>NUCLEOTIDE SEQUENCE</scope>
    <source>
        <strain evidence="17">Stay&amp;Tobe</strain>
    </source>
</reference>
<organism evidence="17 18">
    <name type="scientific">Diploptera punctata</name>
    <name type="common">Pacific beetle cockroach</name>
    <dbReference type="NCBI Taxonomy" id="6984"/>
    <lineage>
        <taxon>Eukaryota</taxon>
        <taxon>Metazoa</taxon>
        <taxon>Ecdysozoa</taxon>
        <taxon>Arthropoda</taxon>
        <taxon>Hexapoda</taxon>
        <taxon>Insecta</taxon>
        <taxon>Pterygota</taxon>
        <taxon>Neoptera</taxon>
        <taxon>Polyneoptera</taxon>
        <taxon>Dictyoptera</taxon>
        <taxon>Blattodea</taxon>
        <taxon>Blaberoidea</taxon>
        <taxon>Blaberidae</taxon>
        <taxon>Diplopterinae</taxon>
        <taxon>Diploptera</taxon>
    </lineage>
</organism>
<keyword evidence="4" id="KW-0645">Protease</keyword>
<sequence>MANLLKRVILPKLLRKNPKPAHIFLFKRFASDEENLKGIILGIFTDNCDFKFTKSATKFNSERGGKIDSIISSNLDNLPPLGKASIFRNVDDEYNAVAVVGLGKEEVGVNTLEMLDECRENIRIAAGIGARMLYEVGITQIIVESFGQSEAAAEGAALAIWKYDDHRDKEDRDPPAHLELLYEEDKEGWERGLFKAELQNFVRHICETPSNYMTPSVFARLAEDFLCACPGINVDIRNDEYLHKNGLHALLHIARSSEHKPVMLEIKYCGGKFEDRPFMIIGKGVTYDTGSLFLRKCKDMAEYKGDLAGGAIAIAAMRAIAVFQLPINVICLVPLCENAISGKSIRPGDVVFTCRHKTIQIANPDHEGRVIMADVMDYGAKLEPRLLITISTQTSGVRAALGASASGVFTNNFTLWQEAKKAGTVTGDRVWRLPLWKFFCEKLVDLMNADITNKGNEPSSGACFIKEFVPACCEWIHFDITAVALKCDGREDTYYTEGLMTGRPTRTIVQLLYQLSCPPEGKPVIEDPCPKQEPCAKTNKTDK</sequence>
<evidence type="ECO:0000256" key="7">
    <source>
        <dbReference type="ARBA" id="ARBA00023625"/>
    </source>
</evidence>
<proteinExistence type="inferred from homology"/>
<dbReference type="EMBL" id="JASPKZ010000825">
    <property type="protein sequence ID" value="KAJ9599271.1"/>
    <property type="molecule type" value="Genomic_DNA"/>
</dbReference>
<evidence type="ECO:0000256" key="14">
    <source>
        <dbReference type="ARBA" id="ARBA00049107"/>
    </source>
</evidence>
<keyword evidence="18" id="KW-1185">Reference proteome</keyword>
<evidence type="ECO:0000256" key="11">
    <source>
        <dbReference type="ARBA" id="ARBA00031564"/>
    </source>
</evidence>
<evidence type="ECO:0000256" key="13">
    <source>
        <dbReference type="ARBA" id="ARBA00047881"/>
    </source>
</evidence>
<keyword evidence="3" id="KW-0031">Aminopeptidase</keyword>
<evidence type="ECO:0000256" key="9">
    <source>
        <dbReference type="ARBA" id="ARBA00030930"/>
    </source>
</evidence>
<dbReference type="Pfam" id="PF00883">
    <property type="entry name" value="Peptidase_M17"/>
    <property type="match status" value="1"/>
</dbReference>
<dbReference type="PANTHER" id="PTHR11963">
    <property type="entry name" value="LEUCINE AMINOPEPTIDASE-RELATED"/>
    <property type="match status" value="1"/>
</dbReference>
<comment type="similarity">
    <text evidence="1">Belongs to the peptidase M17 family.</text>
</comment>
<dbReference type="GO" id="GO:0006508">
    <property type="term" value="P:proteolysis"/>
    <property type="evidence" value="ECO:0007669"/>
    <property type="project" value="UniProtKB-KW"/>
</dbReference>
<evidence type="ECO:0000313" key="18">
    <source>
        <dbReference type="Proteomes" id="UP001233999"/>
    </source>
</evidence>
<evidence type="ECO:0000313" key="17">
    <source>
        <dbReference type="EMBL" id="KAJ9599271.1"/>
    </source>
</evidence>
<dbReference type="GO" id="GO:0070006">
    <property type="term" value="F:metalloaminopeptidase activity"/>
    <property type="evidence" value="ECO:0007669"/>
    <property type="project" value="InterPro"/>
</dbReference>
<feature type="domain" description="Peptidase M17 leucyl aminopeptidase N-terminal" evidence="16">
    <location>
        <begin position="51"/>
        <end position="169"/>
    </location>
</feature>
<dbReference type="CDD" id="cd00433">
    <property type="entry name" value="Peptidase_M17"/>
    <property type="match status" value="1"/>
</dbReference>
<dbReference type="SUPFAM" id="SSF52949">
    <property type="entry name" value="Macro domain-like"/>
    <property type="match status" value="1"/>
</dbReference>
<evidence type="ECO:0000256" key="2">
    <source>
        <dbReference type="ARBA" id="ARBA00014190"/>
    </source>
</evidence>
<evidence type="ECO:0000259" key="16">
    <source>
        <dbReference type="Pfam" id="PF02789"/>
    </source>
</evidence>
<dbReference type="Pfam" id="PF02789">
    <property type="entry name" value="Peptidase_M17_N"/>
    <property type="match status" value="1"/>
</dbReference>
<evidence type="ECO:0000256" key="1">
    <source>
        <dbReference type="ARBA" id="ARBA00009528"/>
    </source>
</evidence>